<keyword evidence="3" id="KW-1185">Reference proteome</keyword>
<keyword evidence="1" id="KW-0732">Signal</keyword>
<name>A0AAN9ZDS6_9ORTH</name>
<dbReference type="Gene3D" id="3.80.10.10">
    <property type="entry name" value="Ribonuclease Inhibitor"/>
    <property type="match status" value="2"/>
</dbReference>
<dbReference type="AlphaFoldDB" id="A0AAN9ZDS6"/>
<protein>
    <submittedName>
        <fullName evidence="2">Uncharacterized protein</fullName>
    </submittedName>
</protein>
<feature type="chain" id="PRO_5042903108" evidence="1">
    <location>
        <begin position="21"/>
        <end position="512"/>
    </location>
</feature>
<comment type="caution">
    <text evidence="2">The sequence shown here is derived from an EMBL/GenBank/DDBJ whole genome shotgun (WGS) entry which is preliminary data.</text>
</comment>
<feature type="signal peptide" evidence="1">
    <location>
        <begin position="1"/>
        <end position="20"/>
    </location>
</feature>
<evidence type="ECO:0000313" key="3">
    <source>
        <dbReference type="Proteomes" id="UP001378592"/>
    </source>
</evidence>
<evidence type="ECO:0000256" key="1">
    <source>
        <dbReference type="SAM" id="SignalP"/>
    </source>
</evidence>
<gene>
    <name evidence="2" type="ORF">R5R35_007592</name>
</gene>
<organism evidence="2 3">
    <name type="scientific">Gryllus longicercus</name>
    <dbReference type="NCBI Taxonomy" id="2509291"/>
    <lineage>
        <taxon>Eukaryota</taxon>
        <taxon>Metazoa</taxon>
        <taxon>Ecdysozoa</taxon>
        <taxon>Arthropoda</taxon>
        <taxon>Hexapoda</taxon>
        <taxon>Insecta</taxon>
        <taxon>Pterygota</taxon>
        <taxon>Neoptera</taxon>
        <taxon>Polyneoptera</taxon>
        <taxon>Orthoptera</taxon>
        <taxon>Ensifera</taxon>
        <taxon>Gryllidea</taxon>
        <taxon>Grylloidea</taxon>
        <taxon>Gryllidae</taxon>
        <taxon>Gryllinae</taxon>
        <taxon>Gryllus</taxon>
    </lineage>
</organism>
<accession>A0AAN9ZDS6</accession>
<dbReference type="SUPFAM" id="SSF52047">
    <property type="entry name" value="RNI-like"/>
    <property type="match status" value="2"/>
</dbReference>
<dbReference type="EMBL" id="JAZDUA010000041">
    <property type="protein sequence ID" value="KAK7871332.1"/>
    <property type="molecule type" value="Genomic_DNA"/>
</dbReference>
<sequence>MPPHILPKSLFCITLKTVEGLVNTACINIEERYGNYDSNKCQQAVQCVQQYLLSNIPGLVLDEVCEERNNNVGLHCSRVHDGRISLAVYMHNNMRTFTVGETKHNVCVDDNFWISHLSRLHNLIALDLHLMCTDEILEVVGNTCIKLEDINIVSRLAPEQVKINARCETFNALKLRFFISDKGLSYLSNCKYLKKITMNKMLRSNFGGRMMTDAGIRKLVKSLPNIQAISYDDMGVILSEDMDDVESIPLQYLSDHHPASSHIKAASRLCKNLQHLCLHLPNLAYDQRLKASEILDVLTSSDLNVQTLELYQFPCSPEFFALLKVKGNSLITLILQTNSPICATSVRFIGENCPNLKSLQLKEVVASPQQDYEQCERQYSFNSEPLFCNLRCLYVWGSKWNPDVILPLCLTHAKEMEYLTLLKANDYRFLDEVMAKVLRNNPLTNLKSIQMFTGCLVSLTTLRYFIKYCPDLAELSFTKHSDIKNKDIKEIYDEIRLNNLDLRVCSVEGGDR</sequence>
<dbReference type="InterPro" id="IPR032675">
    <property type="entry name" value="LRR_dom_sf"/>
</dbReference>
<proteinExistence type="predicted"/>
<evidence type="ECO:0000313" key="2">
    <source>
        <dbReference type="EMBL" id="KAK7871332.1"/>
    </source>
</evidence>
<reference evidence="2 3" key="1">
    <citation type="submission" date="2024-03" db="EMBL/GenBank/DDBJ databases">
        <title>The genome assembly and annotation of the cricket Gryllus longicercus Weissman &amp; Gray.</title>
        <authorList>
            <person name="Szrajer S."/>
            <person name="Gray D."/>
            <person name="Ylla G."/>
        </authorList>
    </citation>
    <scope>NUCLEOTIDE SEQUENCE [LARGE SCALE GENOMIC DNA]</scope>
    <source>
        <strain evidence="2">DAG 2021-001</strain>
        <tissue evidence="2">Whole body minus gut</tissue>
    </source>
</reference>
<dbReference type="Proteomes" id="UP001378592">
    <property type="component" value="Unassembled WGS sequence"/>
</dbReference>